<evidence type="ECO:0000256" key="11">
    <source>
        <dbReference type="PROSITE-ProRule" id="PRU01360"/>
    </source>
</evidence>
<evidence type="ECO:0000256" key="6">
    <source>
        <dbReference type="ARBA" id="ARBA00022729"/>
    </source>
</evidence>
<dbReference type="SUPFAM" id="SSF56935">
    <property type="entry name" value="Porins"/>
    <property type="match status" value="1"/>
</dbReference>
<gene>
    <name evidence="13" type="primary">fhuA_3</name>
    <name evidence="13" type="ORF">GAK29_00653</name>
</gene>
<dbReference type="Proteomes" id="UP000490535">
    <property type="component" value="Unassembled WGS sequence"/>
</dbReference>
<dbReference type="PROSITE" id="PS52016">
    <property type="entry name" value="TONB_DEPENDENT_REC_3"/>
    <property type="match status" value="1"/>
</dbReference>
<keyword evidence="13" id="KW-0675">Receptor</keyword>
<keyword evidence="9 11" id="KW-0472">Membrane</keyword>
<keyword evidence="2 11" id="KW-0813">Transport</keyword>
<keyword evidence="3 11" id="KW-1134">Transmembrane beta strand</keyword>
<reference evidence="14" key="1">
    <citation type="journal article" date="2020" name="MBio">
        <title>Horizontal gene transfer to a defensive symbiont with a reduced genome amongst a multipartite beetle microbiome.</title>
        <authorList>
            <person name="Waterworth S.C."/>
            <person name="Florez L.V."/>
            <person name="Rees E.R."/>
            <person name="Hertweck C."/>
            <person name="Kaltenpoth M."/>
            <person name="Kwan J.C."/>
        </authorList>
    </citation>
    <scope>NUCLEOTIDE SEQUENCE [LARGE SCALE GENOMIC DNA]</scope>
</reference>
<comment type="similarity">
    <text evidence="11">Belongs to the TonB-dependent receptor family.</text>
</comment>
<evidence type="ECO:0000256" key="7">
    <source>
        <dbReference type="ARBA" id="ARBA00023004"/>
    </source>
</evidence>
<dbReference type="EMBL" id="WNDP01000010">
    <property type="protein sequence ID" value="KAF1027408.1"/>
    <property type="molecule type" value="Genomic_DNA"/>
</dbReference>
<protein>
    <submittedName>
        <fullName evidence="13">Ferrichrome outer membrane transporter/phage receptor</fullName>
    </submittedName>
</protein>
<evidence type="ECO:0000256" key="10">
    <source>
        <dbReference type="ARBA" id="ARBA00023237"/>
    </source>
</evidence>
<feature type="domain" description="TonB-dependent receptor plug" evidence="12">
    <location>
        <begin position="45"/>
        <end position="143"/>
    </location>
</feature>
<keyword evidence="10 11" id="KW-0998">Cell outer membrane</keyword>
<organism evidence="13 14">
    <name type="scientific">Acinetobacter bereziniae</name>
    <name type="common">Acinetobacter genomosp. 10</name>
    <dbReference type="NCBI Taxonomy" id="106648"/>
    <lineage>
        <taxon>Bacteria</taxon>
        <taxon>Pseudomonadati</taxon>
        <taxon>Pseudomonadota</taxon>
        <taxon>Gammaproteobacteria</taxon>
        <taxon>Moraxellales</taxon>
        <taxon>Moraxellaceae</taxon>
        <taxon>Acinetobacter</taxon>
    </lineage>
</organism>
<evidence type="ECO:0000259" key="12">
    <source>
        <dbReference type="Pfam" id="PF07715"/>
    </source>
</evidence>
<comment type="subcellular location">
    <subcellularLocation>
        <location evidence="1 11">Cell outer membrane</location>
        <topology evidence="1 11">Multi-pass membrane protein</topology>
    </subcellularLocation>
</comment>
<keyword evidence="5 11" id="KW-0812">Transmembrane</keyword>
<evidence type="ECO:0000256" key="1">
    <source>
        <dbReference type="ARBA" id="ARBA00004571"/>
    </source>
</evidence>
<keyword evidence="4" id="KW-0410">Iron transport</keyword>
<evidence type="ECO:0000256" key="3">
    <source>
        <dbReference type="ARBA" id="ARBA00022452"/>
    </source>
</evidence>
<evidence type="ECO:0000313" key="14">
    <source>
        <dbReference type="Proteomes" id="UP000490535"/>
    </source>
</evidence>
<sequence>MMACISCYGITSVYAEESSTSVADTKSLPTIVVVGSASKSGSELLKQPLSSSIIDEQQLKDSGADKLDNALFYEAGILAQPYGKDNKFQWFKIRGFDASQTLDGTALAPNGFFVWEPEIYCLERLEIVKGANSFNYGASQTGGNVNLVSKRPKLEPQGEITYSVGSLDKREIGADYSGLISDEVRYRMVGLFRQADGQQKGSEMDHYYVARSFAWDITDRTHFTLLTSFLKKDGVPTSGFLPLYGTVLDTPYGKIDPKTNLGEPDRDYSKLEQTSIGYEFSHEFENGLIASQNFRWGRFDLNQLSTFAWGSDNNRA</sequence>
<evidence type="ECO:0000256" key="5">
    <source>
        <dbReference type="ARBA" id="ARBA00022692"/>
    </source>
</evidence>
<dbReference type="InterPro" id="IPR012910">
    <property type="entry name" value="Plug_dom"/>
</dbReference>
<evidence type="ECO:0000256" key="9">
    <source>
        <dbReference type="ARBA" id="ARBA00023136"/>
    </source>
</evidence>
<evidence type="ECO:0000313" key="13">
    <source>
        <dbReference type="EMBL" id="KAF1027408.1"/>
    </source>
</evidence>
<proteinExistence type="inferred from homology"/>
<dbReference type="PANTHER" id="PTHR32552">
    <property type="entry name" value="FERRICHROME IRON RECEPTOR-RELATED"/>
    <property type="match status" value="1"/>
</dbReference>
<dbReference type="PANTHER" id="PTHR32552:SF68">
    <property type="entry name" value="FERRICHROME OUTER MEMBRANE TRANSPORTER_PHAGE RECEPTOR"/>
    <property type="match status" value="1"/>
</dbReference>
<comment type="caution">
    <text evidence="13">The sequence shown here is derived from an EMBL/GenBank/DDBJ whole genome shotgun (WGS) entry which is preliminary data.</text>
</comment>
<dbReference type="Gene3D" id="2.40.170.20">
    <property type="entry name" value="TonB-dependent receptor, beta-barrel domain"/>
    <property type="match status" value="1"/>
</dbReference>
<dbReference type="InterPro" id="IPR036942">
    <property type="entry name" value="Beta-barrel_TonB_sf"/>
</dbReference>
<keyword evidence="8" id="KW-0406">Ion transport</keyword>
<evidence type="ECO:0000256" key="2">
    <source>
        <dbReference type="ARBA" id="ARBA00022448"/>
    </source>
</evidence>
<evidence type="ECO:0000256" key="8">
    <source>
        <dbReference type="ARBA" id="ARBA00023065"/>
    </source>
</evidence>
<keyword evidence="7" id="KW-0408">Iron</keyword>
<dbReference type="Gene3D" id="2.170.130.10">
    <property type="entry name" value="TonB-dependent receptor, plug domain"/>
    <property type="match status" value="1"/>
</dbReference>
<dbReference type="GO" id="GO:0015344">
    <property type="term" value="F:siderophore uptake transmembrane transporter activity"/>
    <property type="evidence" value="ECO:0007669"/>
    <property type="project" value="TreeGrafter"/>
</dbReference>
<name>A0A833U0Q6_ACIBZ</name>
<dbReference type="GO" id="GO:0009279">
    <property type="term" value="C:cell outer membrane"/>
    <property type="evidence" value="ECO:0007669"/>
    <property type="project" value="UniProtKB-SubCell"/>
</dbReference>
<dbReference type="InterPro" id="IPR037066">
    <property type="entry name" value="Plug_dom_sf"/>
</dbReference>
<dbReference type="AlphaFoldDB" id="A0A833U0Q6"/>
<evidence type="ECO:0000256" key="4">
    <source>
        <dbReference type="ARBA" id="ARBA00022496"/>
    </source>
</evidence>
<dbReference type="InterPro" id="IPR039426">
    <property type="entry name" value="TonB-dep_rcpt-like"/>
</dbReference>
<dbReference type="Pfam" id="PF07715">
    <property type="entry name" value="Plug"/>
    <property type="match status" value="1"/>
</dbReference>
<accession>A0A833U0Q6</accession>
<keyword evidence="6" id="KW-0732">Signal</keyword>